<reference evidence="3" key="1">
    <citation type="journal article" date="2021" name="J. Hered.">
        <title>Genome Assembly of Salicaceae Populus deltoides (Eastern Cottonwood) I-69 Based on Nanopore Sequencing and Hi-C Technologies.</title>
        <authorList>
            <person name="Bai S."/>
            <person name="Wu H."/>
            <person name="Zhang J."/>
            <person name="Pan Z."/>
            <person name="Zhao W."/>
            <person name="Li Z."/>
            <person name="Tong C."/>
        </authorList>
    </citation>
    <scope>NUCLEOTIDE SEQUENCE</scope>
    <source>
        <tissue evidence="3">Leaf</tissue>
    </source>
</reference>
<evidence type="ECO:0000313" key="4">
    <source>
        <dbReference type="Proteomes" id="UP000807159"/>
    </source>
</evidence>
<accession>A0A8T2Z375</accession>
<protein>
    <recommendedName>
        <fullName evidence="2">Trichome birefringence-like N-terminal domain-containing protein</fullName>
    </recommendedName>
</protein>
<sequence>MGFKCRVLFSIFCQCMLLLFQEAIAGQHYYNVSRLKGRKQVSGCDLFQGRWVVDTSYPLYDSSGCPFIDAEFDCQGYGRPDTQYLKYSWQPDSCNIP</sequence>
<dbReference type="PANTHER" id="PTHR32285">
    <property type="entry name" value="PROTEIN TRICHOME BIREFRINGENCE-LIKE 9-RELATED"/>
    <property type="match status" value="1"/>
</dbReference>
<dbReference type="GO" id="GO:0005794">
    <property type="term" value="C:Golgi apparatus"/>
    <property type="evidence" value="ECO:0007669"/>
    <property type="project" value="TreeGrafter"/>
</dbReference>
<dbReference type="GO" id="GO:0016413">
    <property type="term" value="F:O-acetyltransferase activity"/>
    <property type="evidence" value="ECO:0007669"/>
    <property type="project" value="InterPro"/>
</dbReference>
<feature type="chain" id="PRO_5035721130" description="Trichome birefringence-like N-terminal domain-containing protein" evidence="1">
    <location>
        <begin position="26"/>
        <end position="97"/>
    </location>
</feature>
<feature type="domain" description="Trichome birefringence-like N-terminal" evidence="2">
    <location>
        <begin position="43"/>
        <end position="95"/>
    </location>
</feature>
<proteinExistence type="predicted"/>
<dbReference type="AlphaFoldDB" id="A0A8T2Z375"/>
<evidence type="ECO:0000313" key="3">
    <source>
        <dbReference type="EMBL" id="KAH8511746.1"/>
    </source>
</evidence>
<evidence type="ECO:0000256" key="1">
    <source>
        <dbReference type="SAM" id="SignalP"/>
    </source>
</evidence>
<dbReference type="EMBL" id="JACEGQ020000004">
    <property type="protein sequence ID" value="KAH8511746.1"/>
    <property type="molecule type" value="Genomic_DNA"/>
</dbReference>
<dbReference type="InterPro" id="IPR029962">
    <property type="entry name" value="TBL"/>
</dbReference>
<dbReference type="Pfam" id="PF14416">
    <property type="entry name" value="PMR5N"/>
    <property type="match status" value="1"/>
</dbReference>
<feature type="non-terminal residue" evidence="3">
    <location>
        <position position="97"/>
    </location>
</feature>
<comment type="caution">
    <text evidence="3">The sequence shown here is derived from an EMBL/GenBank/DDBJ whole genome shotgun (WGS) entry which is preliminary data.</text>
</comment>
<dbReference type="InterPro" id="IPR025846">
    <property type="entry name" value="TBL_N"/>
</dbReference>
<dbReference type="PANTHER" id="PTHR32285:SF42">
    <property type="entry name" value="PROTEIN TRICHOME BIREFRINGENCE-LIKE 37"/>
    <property type="match status" value="1"/>
</dbReference>
<dbReference type="Proteomes" id="UP000807159">
    <property type="component" value="Chromosome 4"/>
</dbReference>
<feature type="signal peptide" evidence="1">
    <location>
        <begin position="1"/>
        <end position="25"/>
    </location>
</feature>
<keyword evidence="4" id="KW-1185">Reference proteome</keyword>
<keyword evidence="1" id="KW-0732">Signal</keyword>
<organism evidence="3 4">
    <name type="scientific">Populus deltoides</name>
    <name type="common">Eastern poplar</name>
    <name type="synonym">Eastern cottonwood</name>
    <dbReference type="NCBI Taxonomy" id="3696"/>
    <lineage>
        <taxon>Eukaryota</taxon>
        <taxon>Viridiplantae</taxon>
        <taxon>Streptophyta</taxon>
        <taxon>Embryophyta</taxon>
        <taxon>Tracheophyta</taxon>
        <taxon>Spermatophyta</taxon>
        <taxon>Magnoliopsida</taxon>
        <taxon>eudicotyledons</taxon>
        <taxon>Gunneridae</taxon>
        <taxon>Pentapetalae</taxon>
        <taxon>rosids</taxon>
        <taxon>fabids</taxon>
        <taxon>Malpighiales</taxon>
        <taxon>Salicaceae</taxon>
        <taxon>Saliceae</taxon>
        <taxon>Populus</taxon>
    </lineage>
</organism>
<evidence type="ECO:0000259" key="2">
    <source>
        <dbReference type="Pfam" id="PF14416"/>
    </source>
</evidence>
<name>A0A8T2Z375_POPDE</name>
<gene>
    <name evidence="3" type="ORF">H0E87_009069</name>
</gene>